<organism evidence="2 3">
    <name type="scientific">Agaricus bisporus var. burnettii</name>
    <dbReference type="NCBI Taxonomy" id="192524"/>
    <lineage>
        <taxon>Eukaryota</taxon>
        <taxon>Fungi</taxon>
        <taxon>Dikarya</taxon>
        <taxon>Basidiomycota</taxon>
        <taxon>Agaricomycotina</taxon>
        <taxon>Agaricomycetes</taxon>
        <taxon>Agaricomycetidae</taxon>
        <taxon>Agaricales</taxon>
        <taxon>Agaricineae</taxon>
        <taxon>Agaricaceae</taxon>
        <taxon>Agaricus</taxon>
    </lineage>
</organism>
<feature type="region of interest" description="Disordered" evidence="1">
    <location>
        <begin position="86"/>
        <end position="124"/>
    </location>
</feature>
<name>A0A8H7BYS5_AGABI</name>
<dbReference type="PANTHER" id="PTHR28207">
    <property type="entry name" value="ATP SYNTHASE SUBUNIT H, MITOCHONDRIAL"/>
    <property type="match status" value="1"/>
</dbReference>
<dbReference type="Proteomes" id="UP000629468">
    <property type="component" value="Unassembled WGS sequence"/>
</dbReference>
<dbReference type="PANTHER" id="PTHR28207:SF1">
    <property type="entry name" value="ATP SYNTHASE SUBUNIT H, MITOCHONDRIAL"/>
    <property type="match status" value="1"/>
</dbReference>
<comment type="caution">
    <text evidence="2">The sequence shown here is derived from an EMBL/GenBank/DDBJ whole genome shotgun (WGS) entry which is preliminary data.</text>
</comment>
<feature type="compositionally biased region" description="Low complexity" evidence="1">
    <location>
        <begin position="88"/>
        <end position="100"/>
    </location>
</feature>
<dbReference type="AlphaFoldDB" id="A0A8H7BYS5"/>
<gene>
    <name evidence="2" type="ORF">Agabi119p4_11497</name>
</gene>
<evidence type="ECO:0000313" key="3">
    <source>
        <dbReference type="Proteomes" id="UP000629468"/>
    </source>
</evidence>
<sequence length="124" mass="13146">MSTILRQTAAIARHASRIRSFSSTTVARKDLVQDIYLREIKAYKPNPTPKDAHVGVVKQFSLPPSPQAPAVPADLASELSAYDAVEPTTASATTASASGEGTEGGAEQFLGFLEQDLPTKSAHH</sequence>
<dbReference type="EMBL" id="JABXXO010000016">
    <property type="protein sequence ID" value="KAF7759802.1"/>
    <property type="molecule type" value="Genomic_DNA"/>
</dbReference>
<reference evidence="2 3" key="1">
    <citation type="journal article" name="Sci. Rep.">
        <title>Telomere-to-telomere assembled and centromere annotated genomes of the two main subspecies of the button mushroom Agaricus bisporus reveal especially polymorphic chromosome ends.</title>
        <authorList>
            <person name="Sonnenberg A.S.M."/>
            <person name="Sedaghat-Telgerd N."/>
            <person name="Lavrijssen B."/>
            <person name="Ohm R.A."/>
            <person name="Hendrickx P.M."/>
            <person name="Scholtmeijer K."/>
            <person name="Baars J.J.P."/>
            <person name="van Peer A."/>
        </authorList>
    </citation>
    <scope>NUCLEOTIDE SEQUENCE [LARGE SCALE GENOMIC DNA]</scope>
    <source>
        <strain evidence="2 3">H119_p4</strain>
    </source>
</reference>
<dbReference type="OMA" id="GHVQKFT"/>
<dbReference type="Pfam" id="PF10775">
    <property type="entry name" value="ATP_sub_h"/>
    <property type="match status" value="1"/>
</dbReference>
<evidence type="ECO:0000256" key="1">
    <source>
        <dbReference type="SAM" id="MobiDB-lite"/>
    </source>
</evidence>
<evidence type="ECO:0000313" key="2">
    <source>
        <dbReference type="EMBL" id="KAF7759802.1"/>
    </source>
</evidence>
<dbReference type="GO" id="GO:0046933">
    <property type="term" value="F:proton-transporting ATP synthase activity, rotational mechanism"/>
    <property type="evidence" value="ECO:0007669"/>
    <property type="project" value="TreeGrafter"/>
</dbReference>
<protein>
    <submittedName>
        <fullName evidence="2">Uncharacterized protein</fullName>
    </submittedName>
</protein>
<proteinExistence type="predicted"/>
<accession>A0A8H7BYS5</accession>
<dbReference type="InterPro" id="IPR019711">
    <property type="entry name" value="ATP_synth_F0_suH"/>
</dbReference>